<organism evidence="2 3">
    <name type="scientific">Nyssa sinensis</name>
    <dbReference type="NCBI Taxonomy" id="561372"/>
    <lineage>
        <taxon>Eukaryota</taxon>
        <taxon>Viridiplantae</taxon>
        <taxon>Streptophyta</taxon>
        <taxon>Embryophyta</taxon>
        <taxon>Tracheophyta</taxon>
        <taxon>Spermatophyta</taxon>
        <taxon>Magnoliopsida</taxon>
        <taxon>eudicotyledons</taxon>
        <taxon>Gunneridae</taxon>
        <taxon>Pentapetalae</taxon>
        <taxon>asterids</taxon>
        <taxon>Cornales</taxon>
        <taxon>Nyssaceae</taxon>
        <taxon>Nyssa</taxon>
    </lineage>
</organism>
<comment type="similarity">
    <text evidence="1">Belongs to the multi antimicrobial extrusion (MATE) (TC 2.A.66.1) family.</text>
</comment>
<dbReference type="OrthoDB" id="2126698at2759"/>
<protein>
    <recommendedName>
        <fullName evidence="4">Protein DETOXIFICATION</fullName>
    </recommendedName>
</protein>
<evidence type="ECO:0000256" key="1">
    <source>
        <dbReference type="ARBA" id="ARBA00010199"/>
    </source>
</evidence>
<dbReference type="AlphaFoldDB" id="A0A5J5BRX1"/>
<proteinExistence type="inferred from homology"/>
<dbReference type="GO" id="GO:0016020">
    <property type="term" value="C:membrane"/>
    <property type="evidence" value="ECO:0007669"/>
    <property type="project" value="InterPro"/>
</dbReference>
<dbReference type="GO" id="GO:0042910">
    <property type="term" value="F:xenobiotic transmembrane transporter activity"/>
    <property type="evidence" value="ECO:0007669"/>
    <property type="project" value="InterPro"/>
</dbReference>
<dbReference type="GO" id="GO:0015297">
    <property type="term" value="F:antiporter activity"/>
    <property type="evidence" value="ECO:0007669"/>
    <property type="project" value="InterPro"/>
</dbReference>
<dbReference type="PANTHER" id="PTHR11206">
    <property type="entry name" value="MULTIDRUG RESISTANCE PROTEIN"/>
    <property type="match status" value="1"/>
</dbReference>
<evidence type="ECO:0008006" key="4">
    <source>
        <dbReference type="Google" id="ProtNLM"/>
    </source>
</evidence>
<dbReference type="Proteomes" id="UP000325577">
    <property type="component" value="Linkage Group LG11"/>
</dbReference>
<gene>
    <name evidence="2" type="ORF">F0562_022498</name>
</gene>
<accession>A0A5J5BRX1</accession>
<dbReference type="EMBL" id="CM018034">
    <property type="protein sequence ID" value="KAA8544462.1"/>
    <property type="molecule type" value="Genomic_DNA"/>
</dbReference>
<dbReference type="InterPro" id="IPR002528">
    <property type="entry name" value="MATE_fam"/>
</dbReference>
<keyword evidence="3" id="KW-1185">Reference proteome</keyword>
<sequence length="157" mass="17228">MFVDGYGWTTFGTRANQQFCALSQLQLPLLPFSSSPPCAAAVSNSSERLKNMDNTTEERLLRSEVEDASDLKARIWVESKKIWRVAFPGILARVTSFGIIVVTQSFIGHINELDLSAYALVQTLTVRFVNGLLIGMSSATETLCGQAFGAGQYHMMA</sequence>
<name>A0A5J5BRX1_9ASTE</name>
<dbReference type="Pfam" id="PF01554">
    <property type="entry name" value="MatE"/>
    <property type="match status" value="1"/>
</dbReference>
<reference evidence="2 3" key="1">
    <citation type="submission" date="2019-09" db="EMBL/GenBank/DDBJ databases">
        <title>A chromosome-level genome assembly of the Chinese tupelo Nyssa sinensis.</title>
        <authorList>
            <person name="Yang X."/>
            <person name="Kang M."/>
            <person name="Yang Y."/>
            <person name="Xiong H."/>
            <person name="Wang M."/>
            <person name="Zhang Z."/>
            <person name="Wang Z."/>
            <person name="Wu H."/>
            <person name="Ma T."/>
            <person name="Liu J."/>
            <person name="Xi Z."/>
        </authorList>
    </citation>
    <scope>NUCLEOTIDE SEQUENCE [LARGE SCALE GENOMIC DNA]</scope>
    <source>
        <strain evidence="2">J267</strain>
        <tissue evidence="2">Leaf</tissue>
    </source>
</reference>
<evidence type="ECO:0000313" key="2">
    <source>
        <dbReference type="EMBL" id="KAA8544462.1"/>
    </source>
</evidence>
<evidence type="ECO:0000313" key="3">
    <source>
        <dbReference type="Proteomes" id="UP000325577"/>
    </source>
</evidence>